<dbReference type="Pfam" id="PF00557">
    <property type="entry name" value="Peptidase_M24"/>
    <property type="match status" value="1"/>
</dbReference>
<gene>
    <name evidence="2" type="ORF">V474_02025</name>
</gene>
<dbReference type="InterPro" id="IPR050659">
    <property type="entry name" value="Peptidase_M24B"/>
</dbReference>
<dbReference type="Proteomes" id="UP000052268">
    <property type="component" value="Unassembled WGS sequence"/>
</dbReference>
<dbReference type="PANTHER" id="PTHR46112">
    <property type="entry name" value="AMINOPEPTIDASE"/>
    <property type="match status" value="1"/>
</dbReference>
<dbReference type="Gene3D" id="3.90.230.10">
    <property type="entry name" value="Creatinase/methionine aminopeptidase superfamily"/>
    <property type="match status" value="1"/>
</dbReference>
<evidence type="ECO:0000313" key="3">
    <source>
        <dbReference type="Proteomes" id="UP000052268"/>
    </source>
</evidence>
<evidence type="ECO:0000259" key="1">
    <source>
        <dbReference type="Pfam" id="PF00557"/>
    </source>
</evidence>
<organism evidence="2 3">
    <name type="scientific">Novosphingobium barchaimii LL02</name>
    <dbReference type="NCBI Taxonomy" id="1114963"/>
    <lineage>
        <taxon>Bacteria</taxon>
        <taxon>Pseudomonadati</taxon>
        <taxon>Pseudomonadota</taxon>
        <taxon>Alphaproteobacteria</taxon>
        <taxon>Sphingomonadales</taxon>
        <taxon>Sphingomonadaceae</taxon>
        <taxon>Novosphingobium</taxon>
    </lineage>
</organism>
<evidence type="ECO:0000313" key="2">
    <source>
        <dbReference type="EMBL" id="KMS51840.1"/>
    </source>
</evidence>
<dbReference type="AlphaFoldDB" id="A0A0J8A947"/>
<keyword evidence="3" id="KW-1185">Reference proteome</keyword>
<comment type="caution">
    <text evidence="2">The sequence shown here is derived from an EMBL/GenBank/DDBJ whole genome shotgun (WGS) entry which is preliminary data.</text>
</comment>
<dbReference type="CDD" id="cd01066">
    <property type="entry name" value="APP_MetAP"/>
    <property type="match status" value="1"/>
</dbReference>
<dbReference type="InterPro" id="IPR000994">
    <property type="entry name" value="Pept_M24"/>
</dbReference>
<dbReference type="EMBL" id="JACU01000010">
    <property type="protein sequence ID" value="KMS51840.1"/>
    <property type="molecule type" value="Genomic_DNA"/>
</dbReference>
<dbReference type="PANTHER" id="PTHR46112:SF8">
    <property type="entry name" value="CYTOPLASMIC PEPTIDASE PEPQ-RELATED"/>
    <property type="match status" value="1"/>
</dbReference>
<name>A0A0J8A947_9SPHN</name>
<feature type="domain" description="Peptidase M24" evidence="1">
    <location>
        <begin position="192"/>
        <end position="391"/>
    </location>
</feature>
<accession>A0A0J8A947</accession>
<dbReference type="InterPro" id="IPR036005">
    <property type="entry name" value="Creatinase/aminopeptidase-like"/>
</dbReference>
<dbReference type="SUPFAM" id="SSF55920">
    <property type="entry name" value="Creatinase/aminopeptidase"/>
    <property type="match status" value="1"/>
</dbReference>
<proteinExistence type="predicted"/>
<dbReference type="PATRIC" id="fig|1114963.3.peg.4019"/>
<protein>
    <recommendedName>
        <fullName evidence="1">Peptidase M24 domain-containing protein</fullName>
    </recommendedName>
</protein>
<reference evidence="2 3" key="1">
    <citation type="journal article" date="2015" name="G3 (Bethesda)">
        <title>Insights into Ongoing Evolution of the Hexachlorocyclohexane Catabolic Pathway from Comparative Genomics of Ten Sphingomonadaceae Strains.</title>
        <authorList>
            <person name="Pearce S.L."/>
            <person name="Oakeshott J.G."/>
            <person name="Pandey G."/>
        </authorList>
    </citation>
    <scope>NUCLEOTIDE SEQUENCE [LARGE SCALE GENOMIC DNA]</scope>
    <source>
        <strain evidence="2 3">LL02</strain>
    </source>
</reference>
<sequence length="407" mass="43721">MNTLAPLMNRSEAERVLGACGVSALVLSDPVNIYHATGFWPQMVTMGQSGAAFAVVPAAIGEPVVLITSQFIHYLHDVDDVPREDPVRILLYTAPDGLEGAAPPIFLGEALGGRPDPMDAVSRTSTLSVLSRRPAYPTAATALKAAADPFAGNIAVDTLNAAAALGLDGQLRPAEPLLRQIRMIKSPAEIALMRRAASNNADAAKEAILSMRAGKTYEDLRLAFFEGTGRRGGIPLFMSTDSMAMRRRDGILHEGRSFQIDAVSSYAGYHGDFGRTVFVGEPDPIIIRMVEAATCANEAISRALRPGLRYSDVRHIGHEAVKQAGYDVATACGTHSVGLYHTDEAFQAGSLNFAKDDHVIRKDMVVSVDCPVLHLDASGNVHLEDLWLITEDGCEPLNERGEAFFQI</sequence>